<evidence type="ECO:0000313" key="3">
    <source>
        <dbReference type="Proteomes" id="UP000631114"/>
    </source>
</evidence>
<name>A0A835LJJ2_9MAGN</name>
<feature type="compositionally biased region" description="Basic and acidic residues" evidence="1">
    <location>
        <begin position="30"/>
        <end position="41"/>
    </location>
</feature>
<keyword evidence="3" id="KW-1185">Reference proteome</keyword>
<comment type="caution">
    <text evidence="2">The sequence shown here is derived from an EMBL/GenBank/DDBJ whole genome shotgun (WGS) entry which is preliminary data.</text>
</comment>
<accession>A0A835LJJ2</accession>
<organism evidence="2 3">
    <name type="scientific">Coptis chinensis</name>
    <dbReference type="NCBI Taxonomy" id="261450"/>
    <lineage>
        <taxon>Eukaryota</taxon>
        <taxon>Viridiplantae</taxon>
        <taxon>Streptophyta</taxon>
        <taxon>Embryophyta</taxon>
        <taxon>Tracheophyta</taxon>
        <taxon>Spermatophyta</taxon>
        <taxon>Magnoliopsida</taxon>
        <taxon>Ranunculales</taxon>
        <taxon>Ranunculaceae</taxon>
        <taxon>Coptidoideae</taxon>
        <taxon>Coptis</taxon>
    </lineage>
</organism>
<dbReference type="AlphaFoldDB" id="A0A835LJJ2"/>
<feature type="region of interest" description="Disordered" evidence="1">
    <location>
        <begin position="29"/>
        <end position="67"/>
    </location>
</feature>
<evidence type="ECO:0000256" key="1">
    <source>
        <dbReference type="SAM" id="MobiDB-lite"/>
    </source>
</evidence>
<proteinExistence type="predicted"/>
<protein>
    <submittedName>
        <fullName evidence="2">Uncharacterized protein</fullName>
    </submittedName>
</protein>
<dbReference type="EMBL" id="JADFTS010000008">
    <property type="protein sequence ID" value="KAF9594817.1"/>
    <property type="molecule type" value="Genomic_DNA"/>
</dbReference>
<evidence type="ECO:0000313" key="2">
    <source>
        <dbReference type="EMBL" id="KAF9594817.1"/>
    </source>
</evidence>
<sequence length="166" mass="18821">MMKYLILMGNLAEDAYQLYQQYDMDEDFDRFDGDSERHMEGTRQVSGSRQRTMRAQPGGASDTSSYYGNYSSGSSVASSYYYHPSGQESVPYHSPSGQEIEPYHSQPHQEMGHQYAVFEEPSSTSESIFVKVGEIWASIVVFQFDGYPIIEYLATSDGHLPYSELL</sequence>
<gene>
    <name evidence="2" type="ORF">IFM89_034800</name>
</gene>
<reference evidence="2 3" key="1">
    <citation type="submission" date="2020-10" db="EMBL/GenBank/DDBJ databases">
        <title>The Coptis chinensis genome and diversification of protoberbering-type alkaloids.</title>
        <authorList>
            <person name="Wang B."/>
            <person name="Shu S."/>
            <person name="Song C."/>
            <person name="Liu Y."/>
        </authorList>
    </citation>
    <scope>NUCLEOTIDE SEQUENCE [LARGE SCALE GENOMIC DNA]</scope>
    <source>
        <strain evidence="2">HL-2020</strain>
        <tissue evidence="2">Leaf</tissue>
    </source>
</reference>
<dbReference type="Proteomes" id="UP000631114">
    <property type="component" value="Unassembled WGS sequence"/>
</dbReference>